<dbReference type="AlphaFoldDB" id="A0A2G5S9G4"/>
<proteinExistence type="predicted"/>
<evidence type="ECO:0000313" key="2">
    <source>
        <dbReference type="EMBL" id="PIC11561.1"/>
    </source>
</evidence>
<reference evidence="1" key="2">
    <citation type="journal article" date="2018" name="Science">
        <title>Rapid genome shrinkage in a self-fertile nematode reveals sperm competition proteins.</title>
        <authorList>
            <person name="Yin D."/>
            <person name="Schwarz E.M."/>
            <person name="Thomas C.G."/>
            <person name="Felde R.L."/>
            <person name="Korf I.F."/>
            <person name="Cutter A.D."/>
            <person name="Schartner C.M."/>
            <person name="Ralston E.J."/>
            <person name="Meyer B.J."/>
            <person name="Haag E.S."/>
        </authorList>
    </citation>
    <scope>NUCLEOTIDE SEQUENCE</scope>
    <source>
        <strain evidence="1">JU1422</strain>
    </source>
</reference>
<accession>A0A2G5S9G4</accession>
<evidence type="ECO:0000313" key="1">
    <source>
        <dbReference type="EMBL" id="PIC11559.1"/>
    </source>
</evidence>
<keyword evidence="3" id="KW-1185">Reference proteome</keyword>
<organism evidence="1 3">
    <name type="scientific">Caenorhabditis nigoni</name>
    <dbReference type="NCBI Taxonomy" id="1611254"/>
    <lineage>
        <taxon>Eukaryota</taxon>
        <taxon>Metazoa</taxon>
        <taxon>Ecdysozoa</taxon>
        <taxon>Nematoda</taxon>
        <taxon>Chromadorea</taxon>
        <taxon>Rhabditida</taxon>
        <taxon>Rhabditina</taxon>
        <taxon>Rhabditomorpha</taxon>
        <taxon>Rhabditoidea</taxon>
        <taxon>Rhabditidae</taxon>
        <taxon>Peloderinae</taxon>
        <taxon>Caenorhabditis</taxon>
    </lineage>
</organism>
<comment type="caution">
    <text evidence="1">The sequence shown here is derived from an EMBL/GenBank/DDBJ whole genome shotgun (WGS) entry which is preliminary data.</text>
</comment>
<name>A0A2G5S9G4_9PELO</name>
<dbReference type="EMBL" id="PDUG01000069">
    <property type="protein sequence ID" value="PIC11559.1"/>
    <property type="molecule type" value="Genomic_DNA"/>
</dbReference>
<evidence type="ECO:0000313" key="3">
    <source>
        <dbReference type="Proteomes" id="UP000230233"/>
    </source>
</evidence>
<dbReference type="EMBL" id="PDUG01000069">
    <property type="protein sequence ID" value="PIC11561.1"/>
    <property type="molecule type" value="Genomic_DNA"/>
</dbReference>
<sequence length="93" mass="10331">MSYIPPLNQTLVHNTFGNIGNEAGEPLSLDDQTSIDQAHHTCTTVVPEHGHLRRFSIRAREYLYRDSKAKPIDYALTDELSGTPPPGNVDESL</sequence>
<protein>
    <submittedName>
        <fullName evidence="1">Uncharacterized protein</fullName>
    </submittedName>
</protein>
<gene>
    <name evidence="1" type="ORF">B9Z55_029005</name>
    <name evidence="2" type="ORF">B9Z55_029007</name>
</gene>
<reference evidence="3" key="1">
    <citation type="submission" date="2017-10" db="EMBL/GenBank/DDBJ databases">
        <title>Rapid genome shrinkage in a self-fertile nematode reveals novel sperm competition proteins.</title>
        <authorList>
            <person name="Yin D."/>
            <person name="Schwarz E.M."/>
            <person name="Thomas C.G."/>
            <person name="Felde R.L."/>
            <person name="Korf I.F."/>
            <person name="Cutter A.D."/>
            <person name="Schartner C.M."/>
            <person name="Ralston E.J."/>
            <person name="Meyer B.J."/>
            <person name="Haag E.S."/>
        </authorList>
    </citation>
    <scope>NUCLEOTIDE SEQUENCE [LARGE SCALE GENOMIC DNA]</scope>
    <source>
        <strain evidence="3">JU1422</strain>
    </source>
</reference>
<dbReference type="Proteomes" id="UP000230233">
    <property type="component" value="Unassembled WGS sequence"/>
</dbReference>